<gene>
    <name evidence="10" type="ORF">P3F81_08360</name>
</gene>
<evidence type="ECO:0000256" key="6">
    <source>
        <dbReference type="PROSITE-ProRule" id="PRU00169"/>
    </source>
</evidence>
<dbReference type="SMART" id="SM00448">
    <property type="entry name" value="REC"/>
    <property type="match status" value="1"/>
</dbReference>
<dbReference type="InterPro" id="IPR011006">
    <property type="entry name" value="CheY-like_superfamily"/>
</dbReference>
<evidence type="ECO:0000256" key="2">
    <source>
        <dbReference type="ARBA" id="ARBA00023012"/>
    </source>
</evidence>
<organism evidence="10 11">
    <name type="scientific">Selenobaculum gibii</name>
    <dbReference type="NCBI Taxonomy" id="3054208"/>
    <lineage>
        <taxon>Bacteria</taxon>
        <taxon>Bacillati</taxon>
        <taxon>Bacillota</taxon>
        <taxon>Negativicutes</taxon>
        <taxon>Selenomonadales</taxon>
        <taxon>Selenomonadaceae</taxon>
        <taxon>Selenobaculum</taxon>
    </lineage>
</organism>
<dbReference type="CDD" id="cd00383">
    <property type="entry name" value="trans_reg_C"/>
    <property type="match status" value="1"/>
</dbReference>
<protein>
    <submittedName>
        <fullName evidence="10">Response regulator transcription factor</fullName>
    </submittedName>
</protein>
<feature type="domain" description="Response regulatory" evidence="8">
    <location>
        <begin position="2"/>
        <end position="116"/>
    </location>
</feature>
<evidence type="ECO:0000256" key="4">
    <source>
        <dbReference type="ARBA" id="ARBA00023125"/>
    </source>
</evidence>
<dbReference type="Gene3D" id="6.10.250.690">
    <property type="match status" value="1"/>
</dbReference>
<accession>A0A9Y2AGX6</accession>
<dbReference type="Proteomes" id="UP001243623">
    <property type="component" value="Chromosome"/>
</dbReference>
<dbReference type="GO" id="GO:0000976">
    <property type="term" value="F:transcription cis-regulatory region binding"/>
    <property type="evidence" value="ECO:0007669"/>
    <property type="project" value="TreeGrafter"/>
</dbReference>
<dbReference type="GO" id="GO:0000156">
    <property type="term" value="F:phosphorelay response regulator activity"/>
    <property type="evidence" value="ECO:0007669"/>
    <property type="project" value="TreeGrafter"/>
</dbReference>
<feature type="DNA-binding region" description="OmpR/PhoB-type" evidence="7">
    <location>
        <begin position="125"/>
        <end position="223"/>
    </location>
</feature>
<dbReference type="SUPFAM" id="SSF52172">
    <property type="entry name" value="CheY-like"/>
    <property type="match status" value="1"/>
</dbReference>
<keyword evidence="5" id="KW-0804">Transcription</keyword>
<sequence length="223" mass="25876">MRILLAEDDMKLGKLIQYMLQQKGHFVDWVTSGDMAYEYAMFDPYDIIILDWMMPVESGIDACKRLRENGCESSILMLTARDSIEDRVVGLDGGADDYLVKPFEFEELFARIRALARRTNLKIQKETIVFGEFTLDRTQKLVKRWDSVIQLSPREFQILDLLVQNKGIVISRDRIIERVWGIEGEVNSNIIESYIKLLRRKMGLDEAGTMIKTIRGIGYKLEE</sequence>
<name>A0A9Y2AGX6_9FIRM</name>
<dbReference type="InterPro" id="IPR039420">
    <property type="entry name" value="WalR-like"/>
</dbReference>
<dbReference type="GO" id="GO:0006355">
    <property type="term" value="P:regulation of DNA-templated transcription"/>
    <property type="evidence" value="ECO:0007669"/>
    <property type="project" value="InterPro"/>
</dbReference>
<dbReference type="FunFam" id="3.40.50.2300:FF:000002">
    <property type="entry name" value="DNA-binding response regulator PhoP"/>
    <property type="match status" value="1"/>
</dbReference>
<feature type="modified residue" description="4-aspartylphosphate" evidence="6">
    <location>
        <position position="51"/>
    </location>
</feature>
<dbReference type="GO" id="GO:0005829">
    <property type="term" value="C:cytosol"/>
    <property type="evidence" value="ECO:0007669"/>
    <property type="project" value="TreeGrafter"/>
</dbReference>
<dbReference type="AlphaFoldDB" id="A0A9Y2AGX6"/>
<dbReference type="SUPFAM" id="SSF46894">
    <property type="entry name" value="C-terminal effector domain of the bipartite response regulators"/>
    <property type="match status" value="1"/>
</dbReference>
<keyword evidence="2" id="KW-0902">Two-component regulatory system</keyword>
<dbReference type="GO" id="GO:0032993">
    <property type="term" value="C:protein-DNA complex"/>
    <property type="evidence" value="ECO:0007669"/>
    <property type="project" value="TreeGrafter"/>
</dbReference>
<dbReference type="PROSITE" id="PS51755">
    <property type="entry name" value="OMPR_PHOB"/>
    <property type="match status" value="1"/>
</dbReference>
<dbReference type="Gene3D" id="3.40.50.2300">
    <property type="match status" value="1"/>
</dbReference>
<dbReference type="InterPro" id="IPR001789">
    <property type="entry name" value="Sig_transdc_resp-reg_receiver"/>
</dbReference>
<dbReference type="Pfam" id="PF00486">
    <property type="entry name" value="Trans_reg_C"/>
    <property type="match status" value="1"/>
</dbReference>
<dbReference type="EMBL" id="CP120678">
    <property type="protein sequence ID" value="WIW69927.1"/>
    <property type="molecule type" value="Genomic_DNA"/>
</dbReference>
<dbReference type="SMART" id="SM00862">
    <property type="entry name" value="Trans_reg_C"/>
    <property type="match status" value="1"/>
</dbReference>
<dbReference type="Gene3D" id="1.10.10.10">
    <property type="entry name" value="Winged helix-like DNA-binding domain superfamily/Winged helix DNA-binding domain"/>
    <property type="match status" value="1"/>
</dbReference>
<keyword evidence="4 7" id="KW-0238">DNA-binding</keyword>
<dbReference type="PANTHER" id="PTHR48111:SF22">
    <property type="entry name" value="REGULATOR OF RPOS"/>
    <property type="match status" value="1"/>
</dbReference>
<evidence type="ECO:0000313" key="10">
    <source>
        <dbReference type="EMBL" id="WIW69927.1"/>
    </source>
</evidence>
<dbReference type="PROSITE" id="PS50110">
    <property type="entry name" value="RESPONSE_REGULATORY"/>
    <property type="match status" value="1"/>
</dbReference>
<evidence type="ECO:0000256" key="1">
    <source>
        <dbReference type="ARBA" id="ARBA00022553"/>
    </source>
</evidence>
<keyword evidence="11" id="KW-1185">Reference proteome</keyword>
<dbReference type="KEGG" id="sgbi:P3F81_08360"/>
<evidence type="ECO:0000256" key="7">
    <source>
        <dbReference type="PROSITE-ProRule" id="PRU01091"/>
    </source>
</evidence>
<evidence type="ECO:0000256" key="3">
    <source>
        <dbReference type="ARBA" id="ARBA00023015"/>
    </source>
</evidence>
<dbReference type="InterPro" id="IPR016032">
    <property type="entry name" value="Sig_transdc_resp-reg_C-effctor"/>
</dbReference>
<keyword evidence="3" id="KW-0805">Transcription regulation</keyword>
<evidence type="ECO:0000313" key="11">
    <source>
        <dbReference type="Proteomes" id="UP001243623"/>
    </source>
</evidence>
<evidence type="ECO:0000259" key="9">
    <source>
        <dbReference type="PROSITE" id="PS51755"/>
    </source>
</evidence>
<dbReference type="InterPro" id="IPR036388">
    <property type="entry name" value="WH-like_DNA-bd_sf"/>
</dbReference>
<dbReference type="PANTHER" id="PTHR48111">
    <property type="entry name" value="REGULATOR OF RPOS"/>
    <property type="match status" value="1"/>
</dbReference>
<reference evidence="10" key="1">
    <citation type="submission" date="2023-03" db="EMBL/GenBank/DDBJ databases">
        <title>Selenobaculum gbiensis gen. nov. sp. nov., a new bacterium isolated from the gut microbiota of IBD patient.</title>
        <authorList>
            <person name="Yeo S."/>
            <person name="Park H."/>
            <person name="Huh C.S."/>
        </authorList>
    </citation>
    <scope>NUCLEOTIDE SEQUENCE</scope>
    <source>
        <strain evidence="10">ICN-92133</strain>
    </source>
</reference>
<proteinExistence type="predicted"/>
<dbReference type="RefSeq" id="WP_147669759.1">
    <property type="nucleotide sequence ID" value="NZ_CP120678.1"/>
</dbReference>
<feature type="domain" description="OmpR/PhoB-type" evidence="9">
    <location>
        <begin position="125"/>
        <end position="223"/>
    </location>
</feature>
<keyword evidence="1 6" id="KW-0597">Phosphoprotein</keyword>
<evidence type="ECO:0000256" key="5">
    <source>
        <dbReference type="ARBA" id="ARBA00023163"/>
    </source>
</evidence>
<dbReference type="Pfam" id="PF00072">
    <property type="entry name" value="Response_reg"/>
    <property type="match status" value="1"/>
</dbReference>
<evidence type="ECO:0000259" key="8">
    <source>
        <dbReference type="PROSITE" id="PS50110"/>
    </source>
</evidence>
<dbReference type="InterPro" id="IPR001867">
    <property type="entry name" value="OmpR/PhoB-type_DNA-bd"/>
</dbReference>